<evidence type="ECO:0000313" key="2">
    <source>
        <dbReference type="Proteomes" id="UP001499924"/>
    </source>
</evidence>
<comment type="caution">
    <text evidence="1">The sequence shown here is derived from an EMBL/GenBank/DDBJ whole genome shotgun (WGS) entry which is preliminary data.</text>
</comment>
<sequence length="86" mass="9510">MEQDVAAARGAIDALERACAAVTGHFRDTVDSRRLRVDIARLREDLTLVVGVPPRPVHDPYRASFEAAAYDDGFDQAMDSPGRRVR</sequence>
<reference evidence="2" key="1">
    <citation type="journal article" date="2019" name="Int. J. Syst. Evol. Microbiol.">
        <title>The Global Catalogue of Microorganisms (GCM) 10K type strain sequencing project: providing services to taxonomists for standard genome sequencing and annotation.</title>
        <authorList>
            <consortium name="The Broad Institute Genomics Platform"/>
            <consortium name="The Broad Institute Genome Sequencing Center for Infectious Disease"/>
            <person name="Wu L."/>
            <person name="Ma J."/>
        </authorList>
    </citation>
    <scope>NUCLEOTIDE SEQUENCE [LARGE SCALE GENOMIC DNA]</scope>
    <source>
        <strain evidence="2">JCM 15614</strain>
    </source>
</reference>
<gene>
    <name evidence="1" type="ORF">GCM10010531_21790</name>
</gene>
<evidence type="ECO:0000313" key="1">
    <source>
        <dbReference type="EMBL" id="GAA3168556.1"/>
    </source>
</evidence>
<protein>
    <submittedName>
        <fullName evidence="1">Uncharacterized protein</fullName>
    </submittedName>
</protein>
<accession>A0ABP6P6W6</accession>
<proteinExistence type="predicted"/>
<keyword evidence="2" id="KW-1185">Reference proteome</keyword>
<dbReference type="Proteomes" id="UP001499924">
    <property type="component" value="Unassembled WGS sequence"/>
</dbReference>
<name>A0ABP6P6W6_9ACTN</name>
<dbReference type="EMBL" id="BAAAVV010000004">
    <property type="protein sequence ID" value="GAA3168556.1"/>
    <property type="molecule type" value="Genomic_DNA"/>
</dbReference>
<organism evidence="1 2">
    <name type="scientific">Blastococcus jejuensis</name>
    <dbReference type="NCBI Taxonomy" id="351224"/>
    <lineage>
        <taxon>Bacteria</taxon>
        <taxon>Bacillati</taxon>
        <taxon>Actinomycetota</taxon>
        <taxon>Actinomycetes</taxon>
        <taxon>Geodermatophilales</taxon>
        <taxon>Geodermatophilaceae</taxon>
        <taxon>Blastococcus</taxon>
    </lineage>
</organism>